<evidence type="ECO:0000256" key="3">
    <source>
        <dbReference type="SAM" id="SignalP"/>
    </source>
</evidence>
<dbReference type="InterPro" id="IPR008258">
    <property type="entry name" value="Transglycosylase_SLT_dom_1"/>
</dbReference>
<reference evidence="5 6" key="1">
    <citation type="submission" date="2019-06" db="EMBL/GenBank/DDBJ databases">
        <title>Genomic Encyclopedia of Type Strains, Phase IV (KMG-V): Genome sequencing to study the core and pangenomes of soil and plant-associated prokaryotes.</title>
        <authorList>
            <person name="Whitman W."/>
        </authorList>
    </citation>
    <scope>NUCLEOTIDE SEQUENCE [LARGE SCALE GENOMIC DNA]</scope>
    <source>
        <strain evidence="5 6">BR 12005</strain>
    </source>
</reference>
<dbReference type="InterPro" id="IPR023346">
    <property type="entry name" value="Lysozyme-like_dom_sf"/>
</dbReference>
<feature type="chain" id="PRO_5021997012" evidence="3">
    <location>
        <begin position="22"/>
        <end position="197"/>
    </location>
</feature>
<evidence type="ECO:0000259" key="4">
    <source>
        <dbReference type="Pfam" id="PF01464"/>
    </source>
</evidence>
<proteinExistence type="inferred from homology"/>
<feature type="signal peptide" evidence="3">
    <location>
        <begin position="1"/>
        <end position="21"/>
    </location>
</feature>
<feature type="domain" description="Transglycosylase SLT" evidence="4">
    <location>
        <begin position="31"/>
        <end position="132"/>
    </location>
</feature>
<organism evidence="5 6">
    <name type="scientific">Nitrospirillum amazonense</name>
    <dbReference type="NCBI Taxonomy" id="28077"/>
    <lineage>
        <taxon>Bacteria</taxon>
        <taxon>Pseudomonadati</taxon>
        <taxon>Pseudomonadota</taxon>
        <taxon>Alphaproteobacteria</taxon>
        <taxon>Rhodospirillales</taxon>
        <taxon>Azospirillaceae</taxon>
        <taxon>Nitrospirillum</taxon>
    </lineage>
</organism>
<evidence type="ECO:0000313" key="5">
    <source>
        <dbReference type="EMBL" id="TWB77192.1"/>
    </source>
</evidence>
<evidence type="ECO:0000313" key="6">
    <source>
        <dbReference type="Proteomes" id="UP000320516"/>
    </source>
</evidence>
<dbReference type="PANTHER" id="PTHR37423">
    <property type="entry name" value="SOLUBLE LYTIC MUREIN TRANSGLYCOSYLASE-RELATED"/>
    <property type="match status" value="1"/>
</dbReference>
<gene>
    <name evidence="5" type="ORF">FBZ87_1034</name>
</gene>
<comment type="similarity">
    <text evidence="1">Belongs to the transglycosylase Slt family.</text>
</comment>
<dbReference type="EMBL" id="VITV01000003">
    <property type="protein sequence ID" value="TWB77192.1"/>
    <property type="molecule type" value="Genomic_DNA"/>
</dbReference>
<comment type="caution">
    <text evidence="5">The sequence shown here is derived from an EMBL/GenBank/DDBJ whole genome shotgun (WGS) entry which is preliminary data.</text>
</comment>
<accession>A0A560K1K4</accession>
<dbReference type="RefSeq" id="WP_145609829.1">
    <property type="nucleotide sequence ID" value="NZ_VITV01000003.1"/>
</dbReference>
<sequence length="197" mass="21309">MDRLSLTVAGVVMMVSASAPAASLDQWRPQIAEAARRFDLPAGWIAAVIAAESDGDPHALSSKGAMGLMQLLPATWNDLRGLYHLGGDPFDPGDNILAGTAYLRAMWDRFGYPGLFAAYNAGPARYEAYLRGNEPLPEETRRYLSELTRIPQGPVSPRESALFFPLLTGGNTPASKSEVANPNGLFVPLGRPIQERR</sequence>
<dbReference type="AlphaFoldDB" id="A0A560K1K4"/>
<keyword evidence="3" id="KW-0732">Signal</keyword>
<dbReference type="PANTHER" id="PTHR37423:SF2">
    <property type="entry name" value="MEMBRANE-BOUND LYTIC MUREIN TRANSGLYCOSYLASE C"/>
    <property type="match status" value="1"/>
</dbReference>
<dbReference type="CDD" id="cd00254">
    <property type="entry name" value="LT-like"/>
    <property type="match status" value="1"/>
</dbReference>
<evidence type="ECO:0000256" key="2">
    <source>
        <dbReference type="ARBA" id="ARBA00009387"/>
    </source>
</evidence>
<name>A0A560K1K4_9PROT</name>
<dbReference type="Gene3D" id="1.10.530.10">
    <property type="match status" value="1"/>
</dbReference>
<dbReference type="SUPFAM" id="SSF53955">
    <property type="entry name" value="Lysozyme-like"/>
    <property type="match status" value="1"/>
</dbReference>
<protein>
    <submittedName>
        <fullName evidence="5">Transglycosylase-like protein with SLT domain</fullName>
    </submittedName>
</protein>
<dbReference type="Pfam" id="PF01464">
    <property type="entry name" value="SLT"/>
    <property type="match status" value="1"/>
</dbReference>
<dbReference type="Proteomes" id="UP000320516">
    <property type="component" value="Unassembled WGS sequence"/>
</dbReference>
<comment type="similarity">
    <text evidence="2">Belongs to the virb1 family.</text>
</comment>
<evidence type="ECO:0000256" key="1">
    <source>
        <dbReference type="ARBA" id="ARBA00007734"/>
    </source>
</evidence>